<name>A0A0G1XEB3_9BACT</name>
<dbReference type="GO" id="GO:0006313">
    <property type="term" value="P:DNA transposition"/>
    <property type="evidence" value="ECO:0007669"/>
    <property type="project" value="InterPro"/>
</dbReference>
<dbReference type="PANTHER" id="PTHR33055:SF3">
    <property type="entry name" value="PUTATIVE TRANSPOSASE FOR IS117-RELATED"/>
    <property type="match status" value="1"/>
</dbReference>
<dbReference type="EMBL" id="LCRD01000051">
    <property type="protein sequence ID" value="KKW29291.1"/>
    <property type="molecule type" value="Genomic_DNA"/>
</dbReference>
<dbReference type="PANTHER" id="PTHR33055">
    <property type="entry name" value="TRANSPOSASE FOR INSERTION SEQUENCE ELEMENT IS1111A"/>
    <property type="match status" value="1"/>
</dbReference>
<dbReference type="Proteomes" id="UP000034846">
    <property type="component" value="Unassembled WGS sequence"/>
</dbReference>
<evidence type="ECO:0000313" key="3">
    <source>
        <dbReference type="Proteomes" id="UP000034846"/>
    </source>
</evidence>
<dbReference type="AlphaFoldDB" id="A0A0G1XEB3"/>
<evidence type="ECO:0000259" key="1">
    <source>
        <dbReference type="Pfam" id="PF01548"/>
    </source>
</evidence>
<dbReference type="GO" id="GO:0003677">
    <property type="term" value="F:DNA binding"/>
    <property type="evidence" value="ECO:0007669"/>
    <property type="project" value="InterPro"/>
</dbReference>
<evidence type="ECO:0000313" key="2">
    <source>
        <dbReference type="EMBL" id="KKW29291.1"/>
    </source>
</evidence>
<dbReference type="GO" id="GO:0004803">
    <property type="term" value="F:transposase activity"/>
    <property type="evidence" value="ECO:0007669"/>
    <property type="project" value="InterPro"/>
</dbReference>
<feature type="domain" description="Transposase IS110-like N-terminal" evidence="1">
    <location>
        <begin position="11"/>
        <end position="168"/>
    </location>
</feature>
<dbReference type="InterPro" id="IPR047650">
    <property type="entry name" value="Transpos_IS110"/>
</dbReference>
<proteinExistence type="predicted"/>
<protein>
    <recommendedName>
        <fullName evidence="1">Transposase IS110-like N-terminal domain-containing protein</fullName>
    </recommendedName>
</protein>
<accession>A0A0G1XEB3</accession>
<organism evidence="2 3">
    <name type="scientific">Candidatus Uhrbacteria bacterium GW2011_GWD2_52_7</name>
    <dbReference type="NCBI Taxonomy" id="1618989"/>
    <lineage>
        <taxon>Bacteria</taxon>
        <taxon>Candidatus Uhriibacteriota</taxon>
    </lineage>
</organism>
<gene>
    <name evidence="2" type="ORF">UY72_C0051G0005</name>
</gene>
<sequence length="220" mass="25164">MLHPKMMHVYVGVDVHRQTHTAVILNCFFEKLGEITFQNKPSAFPAMLKEVKKHVSGGITPVFGLEDVASYGRELAVFLLEKKEKVKYVNATLTYTERKNQNTLHKTDAHDAECVAKVLLSKMDTLPDAQPNDLYWALSEMVTKRRSLVKACMALKNQVHNYISHHYPSYRRFFATFECKTALEFWECYPSPSKLKGVSIETLAAFLKESSHNMYGKESP</sequence>
<dbReference type="InterPro" id="IPR002525">
    <property type="entry name" value="Transp_IS110-like_N"/>
</dbReference>
<comment type="caution">
    <text evidence="2">The sequence shown here is derived from an EMBL/GenBank/DDBJ whole genome shotgun (WGS) entry which is preliminary data.</text>
</comment>
<dbReference type="Pfam" id="PF01548">
    <property type="entry name" value="DEDD_Tnp_IS110"/>
    <property type="match status" value="1"/>
</dbReference>
<reference evidence="2 3" key="1">
    <citation type="journal article" date="2015" name="Nature">
        <title>rRNA introns, odd ribosomes, and small enigmatic genomes across a large radiation of phyla.</title>
        <authorList>
            <person name="Brown C.T."/>
            <person name="Hug L.A."/>
            <person name="Thomas B.C."/>
            <person name="Sharon I."/>
            <person name="Castelle C.J."/>
            <person name="Singh A."/>
            <person name="Wilkins M.J."/>
            <person name="Williams K.H."/>
            <person name="Banfield J.F."/>
        </authorList>
    </citation>
    <scope>NUCLEOTIDE SEQUENCE [LARGE SCALE GENOMIC DNA]</scope>
</reference>